<evidence type="ECO:0000259" key="8">
    <source>
        <dbReference type="Pfam" id="PF13359"/>
    </source>
</evidence>
<dbReference type="PANTHER" id="PTHR22930">
    <property type="match status" value="1"/>
</dbReference>
<dbReference type="InterPro" id="IPR045249">
    <property type="entry name" value="HARBI1-like"/>
</dbReference>
<dbReference type="GO" id="GO:0004519">
    <property type="term" value="F:endonuclease activity"/>
    <property type="evidence" value="ECO:0007669"/>
    <property type="project" value="UniProtKB-KW"/>
</dbReference>
<dbReference type="Pfam" id="PF13359">
    <property type="entry name" value="DDE_Tnp_4"/>
    <property type="match status" value="1"/>
</dbReference>
<keyword evidence="5" id="KW-0479">Metal-binding</keyword>
<dbReference type="GO" id="GO:0016787">
    <property type="term" value="F:hydrolase activity"/>
    <property type="evidence" value="ECO:0007669"/>
    <property type="project" value="UniProtKB-KW"/>
</dbReference>
<evidence type="ECO:0000256" key="7">
    <source>
        <dbReference type="ARBA" id="ARBA00023242"/>
    </source>
</evidence>
<keyword evidence="7" id="KW-0539">Nucleus</keyword>
<comment type="subcellular location">
    <subcellularLocation>
        <location evidence="2">Nucleus</location>
    </subcellularLocation>
</comment>
<evidence type="ECO:0000313" key="9">
    <source>
        <dbReference type="EMBL" id="KAK9685604.1"/>
    </source>
</evidence>
<evidence type="ECO:0000256" key="2">
    <source>
        <dbReference type="ARBA" id="ARBA00004123"/>
    </source>
</evidence>
<evidence type="ECO:0000256" key="5">
    <source>
        <dbReference type="ARBA" id="ARBA00022723"/>
    </source>
</evidence>
<comment type="similarity">
    <text evidence="3">Belongs to the HARBI1 family.</text>
</comment>
<gene>
    <name evidence="9" type="ORF">QE152_g37911</name>
</gene>
<dbReference type="InterPro" id="IPR027806">
    <property type="entry name" value="HARBI1_dom"/>
</dbReference>
<dbReference type="EMBL" id="JASPKY010000766">
    <property type="protein sequence ID" value="KAK9685604.1"/>
    <property type="molecule type" value="Genomic_DNA"/>
</dbReference>
<sequence length="209" mass="24246">MEHIFMEEEQIILHNEIINLVNEINPERKKYVIKPHMDNLHIWDDKEFLRRFRVSKNTVLDIVAKIEEPLTHRTNRNHAVQPLQQLLLTLRYFATANFYITVADFGGLHKSTVGKIIPRVVYALTRLRHQYIAMPQTREEKEATAVEFHRVARFPRVVGAIDCTHVRLQSPGGNMAENFRNRKGYFSLNVQVVCNATTKITDEKGGKTG</sequence>
<proteinExistence type="inferred from homology"/>
<evidence type="ECO:0000256" key="1">
    <source>
        <dbReference type="ARBA" id="ARBA00001968"/>
    </source>
</evidence>
<name>A0AAW1I936_POPJA</name>
<keyword evidence="10" id="KW-1185">Reference proteome</keyword>
<evidence type="ECO:0000313" key="10">
    <source>
        <dbReference type="Proteomes" id="UP001458880"/>
    </source>
</evidence>
<feature type="domain" description="DDE Tnp4" evidence="8">
    <location>
        <begin position="161"/>
        <end position="209"/>
    </location>
</feature>
<comment type="cofactor">
    <cofactor evidence="1">
        <name>a divalent metal cation</name>
        <dbReference type="ChEBI" id="CHEBI:60240"/>
    </cofactor>
</comment>
<dbReference type="GO" id="GO:0005634">
    <property type="term" value="C:nucleus"/>
    <property type="evidence" value="ECO:0007669"/>
    <property type="project" value="UniProtKB-SubCell"/>
</dbReference>
<dbReference type="Proteomes" id="UP001458880">
    <property type="component" value="Unassembled WGS sequence"/>
</dbReference>
<dbReference type="GO" id="GO:0046872">
    <property type="term" value="F:metal ion binding"/>
    <property type="evidence" value="ECO:0007669"/>
    <property type="project" value="UniProtKB-KW"/>
</dbReference>
<evidence type="ECO:0000256" key="4">
    <source>
        <dbReference type="ARBA" id="ARBA00022722"/>
    </source>
</evidence>
<protein>
    <submittedName>
        <fullName evidence="9">DDE superfamily endonuclease</fullName>
    </submittedName>
</protein>
<dbReference type="AlphaFoldDB" id="A0AAW1I936"/>
<evidence type="ECO:0000256" key="3">
    <source>
        <dbReference type="ARBA" id="ARBA00006958"/>
    </source>
</evidence>
<comment type="caution">
    <text evidence="9">The sequence shown here is derived from an EMBL/GenBank/DDBJ whole genome shotgun (WGS) entry which is preliminary data.</text>
</comment>
<reference evidence="9 10" key="1">
    <citation type="journal article" date="2024" name="BMC Genomics">
        <title>De novo assembly and annotation of Popillia japonica's genome with initial clues to its potential as an invasive pest.</title>
        <authorList>
            <person name="Cucini C."/>
            <person name="Boschi S."/>
            <person name="Funari R."/>
            <person name="Cardaioli E."/>
            <person name="Iannotti N."/>
            <person name="Marturano G."/>
            <person name="Paoli F."/>
            <person name="Bruttini M."/>
            <person name="Carapelli A."/>
            <person name="Frati F."/>
            <person name="Nardi F."/>
        </authorList>
    </citation>
    <scope>NUCLEOTIDE SEQUENCE [LARGE SCALE GENOMIC DNA]</scope>
    <source>
        <strain evidence="9">DMR45628</strain>
    </source>
</reference>
<organism evidence="9 10">
    <name type="scientific">Popillia japonica</name>
    <name type="common">Japanese beetle</name>
    <dbReference type="NCBI Taxonomy" id="7064"/>
    <lineage>
        <taxon>Eukaryota</taxon>
        <taxon>Metazoa</taxon>
        <taxon>Ecdysozoa</taxon>
        <taxon>Arthropoda</taxon>
        <taxon>Hexapoda</taxon>
        <taxon>Insecta</taxon>
        <taxon>Pterygota</taxon>
        <taxon>Neoptera</taxon>
        <taxon>Endopterygota</taxon>
        <taxon>Coleoptera</taxon>
        <taxon>Polyphaga</taxon>
        <taxon>Scarabaeiformia</taxon>
        <taxon>Scarabaeidae</taxon>
        <taxon>Rutelinae</taxon>
        <taxon>Popillia</taxon>
    </lineage>
</organism>
<keyword evidence="9" id="KW-0255">Endonuclease</keyword>
<accession>A0AAW1I936</accession>
<dbReference type="PANTHER" id="PTHR22930:SF289">
    <property type="entry name" value="DDE TNP4 DOMAIN-CONTAINING PROTEIN-RELATED"/>
    <property type="match status" value="1"/>
</dbReference>
<keyword evidence="4" id="KW-0540">Nuclease</keyword>
<keyword evidence="6" id="KW-0378">Hydrolase</keyword>
<evidence type="ECO:0000256" key="6">
    <source>
        <dbReference type="ARBA" id="ARBA00022801"/>
    </source>
</evidence>